<evidence type="ECO:0000259" key="7">
    <source>
        <dbReference type="Pfam" id="PF23559"/>
    </source>
</evidence>
<evidence type="ECO:0000313" key="8">
    <source>
        <dbReference type="EMBL" id="KAL2347703.1"/>
    </source>
</evidence>
<reference evidence="8 9" key="1">
    <citation type="submission" date="2024-08" db="EMBL/GenBank/DDBJ databases">
        <title>Insights into the chromosomal genome structure of Flemingia macrophylla.</title>
        <authorList>
            <person name="Ding Y."/>
            <person name="Zhao Y."/>
            <person name="Bi W."/>
            <person name="Wu M."/>
            <person name="Zhao G."/>
            <person name="Gong Y."/>
            <person name="Li W."/>
            <person name="Zhang P."/>
        </authorList>
    </citation>
    <scope>NUCLEOTIDE SEQUENCE [LARGE SCALE GENOMIC DNA]</scope>
    <source>
        <strain evidence="8">DYQJB</strain>
        <tissue evidence="8">Leaf</tissue>
    </source>
</reference>
<dbReference type="PANTHER" id="PTHR33463:SF105">
    <property type="entry name" value="AND NB-ARC DOMAIN DISEASE RESISTANCE PROTEIN, PUTATIVE-RELATED"/>
    <property type="match status" value="1"/>
</dbReference>
<dbReference type="Gene3D" id="1.10.10.10">
    <property type="entry name" value="Winged helix-like DNA-binding domain superfamily/Winged helix DNA-binding domain"/>
    <property type="match status" value="1"/>
</dbReference>
<accession>A0ABD1NJI9</accession>
<dbReference type="Gene3D" id="3.40.50.300">
    <property type="entry name" value="P-loop containing nucleotide triphosphate hydrolases"/>
    <property type="match status" value="1"/>
</dbReference>
<evidence type="ECO:0000313" key="9">
    <source>
        <dbReference type="Proteomes" id="UP001603857"/>
    </source>
</evidence>
<organism evidence="8 9">
    <name type="scientific">Flemingia macrophylla</name>
    <dbReference type="NCBI Taxonomy" id="520843"/>
    <lineage>
        <taxon>Eukaryota</taxon>
        <taxon>Viridiplantae</taxon>
        <taxon>Streptophyta</taxon>
        <taxon>Embryophyta</taxon>
        <taxon>Tracheophyta</taxon>
        <taxon>Spermatophyta</taxon>
        <taxon>Magnoliopsida</taxon>
        <taxon>eudicotyledons</taxon>
        <taxon>Gunneridae</taxon>
        <taxon>Pentapetalae</taxon>
        <taxon>rosids</taxon>
        <taxon>fabids</taxon>
        <taxon>Fabales</taxon>
        <taxon>Fabaceae</taxon>
        <taxon>Papilionoideae</taxon>
        <taxon>50 kb inversion clade</taxon>
        <taxon>NPAAA clade</taxon>
        <taxon>indigoferoid/millettioid clade</taxon>
        <taxon>Phaseoleae</taxon>
        <taxon>Flemingia</taxon>
    </lineage>
</organism>
<dbReference type="InterPro" id="IPR002182">
    <property type="entry name" value="NB-ARC"/>
</dbReference>
<keyword evidence="1" id="KW-0433">Leucine-rich repeat</keyword>
<evidence type="ECO:0000256" key="4">
    <source>
        <dbReference type="ARBA" id="ARBA00022821"/>
    </source>
</evidence>
<dbReference type="SUPFAM" id="SSF52540">
    <property type="entry name" value="P-loop containing nucleoside triphosphate hydrolases"/>
    <property type="match status" value="1"/>
</dbReference>
<gene>
    <name evidence="8" type="ORF">Fmac_001703</name>
</gene>
<dbReference type="Pfam" id="PF00931">
    <property type="entry name" value="NB-ARC"/>
    <property type="match status" value="1"/>
</dbReference>
<dbReference type="Proteomes" id="UP001603857">
    <property type="component" value="Unassembled WGS sequence"/>
</dbReference>
<feature type="domain" description="NB-ARC" evidence="6">
    <location>
        <begin position="161"/>
        <end position="310"/>
    </location>
</feature>
<keyword evidence="9" id="KW-1185">Reference proteome</keyword>
<keyword evidence="3" id="KW-0547">Nucleotide-binding</keyword>
<keyword evidence="2" id="KW-0677">Repeat</keyword>
<name>A0ABD1NJI9_9FABA</name>
<dbReference type="InterPro" id="IPR027417">
    <property type="entry name" value="P-loop_NTPase"/>
</dbReference>
<dbReference type="PRINTS" id="PR00364">
    <property type="entry name" value="DISEASERSIST"/>
</dbReference>
<dbReference type="GO" id="GO:0005524">
    <property type="term" value="F:ATP binding"/>
    <property type="evidence" value="ECO:0007669"/>
    <property type="project" value="UniProtKB-KW"/>
</dbReference>
<evidence type="ECO:0000256" key="2">
    <source>
        <dbReference type="ARBA" id="ARBA00022737"/>
    </source>
</evidence>
<dbReference type="InterPro" id="IPR058922">
    <property type="entry name" value="WHD_DRP"/>
</dbReference>
<dbReference type="FunFam" id="3.40.50.300:FF:001091">
    <property type="entry name" value="Probable disease resistance protein At1g61300"/>
    <property type="match status" value="1"/>
</dbReference>
<dbReference type="InterPro" id="IPR042197">
    <property type="entry name" value="Apaf_helical"/>
</dbReference>
<protein>
    <submittedName>
        <fullName evidence="8">Uncharacterized protein</fullName>
    </submittedName>
</protein>
<dbReference type="Pfam" id="PF23559">
    <property type="entry name" value="WHD_DRP"/>
    <property type="match status" value="1"/>
</dbReference>
<proteinExistence type="predicted"/>
<evidence type="ECO:0000256" key="5">
    <source>
        <dbReference type="ARBA" id="ARBA00022840"/>
    </source>
</evidence>
<dbReference type="EMBL" id="JBGMDY010000001">
    <property type="protein sequence ID" value="KAL2347703.1"/>
    <property type="molecule type" value="Genomic_DNA"/>
</dbReference>
<feature type="domain" description="Disease resistance protein winged helix" evidence="7">
    <location>
        <begin position="393"/>
        <end position="459"/>
    </location>
</feature>
<sequence length="461" mass="52708">MADILISVVAKIAKYMTDPILHHAQYICYFNNFAENFLNAKRELESTQKVVKERVDIAINRAEKIEPTVNEWLTVVKNVLIKVQNPRRILEINKSCFRRQCKYFLARKIAREIEKMIQLKREGNFKSVSIITEYTCVKYYSSKGFVLFKSTTSTYYDLLEVLEDNNAYMIGLVGMRGSGKITLAKEVGKKVKELKIFENVIIATVSKTPNIISIQAQIADKLGLKLEEESNECRAQRLSQRLMMETTLLILDDVWEKLDFEALGIPLKENDKGCQVLLTTHDREVCASMQCQSVNLDILTNEEAWILSKSHAEIIDESSNALNDVGKKVVDKCKGLPIAIVMIGNTLKGKTIEEWKLTLSRLEGLSSPNGCFQVSYENLTNKLAKSLFLMCSMFPEDHEIDLEDLFRFGWGQGLLENVGTMEKARKGFHEFINILKDSFLLLHAKKEKVKMHDMVRDVALR</sequence>
<keyword evidence="4" id="KW-0611">Plant defense</keyword>
<evidence type="ECO:0000256" key="3">
    <source>
        <dbReference type="ARBA" id="ARBA00022741"/>
    </source>
</evidence>
<comment type="caution">
    <text evidence="8">The sequence shown here is derived from an EMBL/GenBank/DDBJ whole genome shotgun (WGS) entry which is preliminary data.</text>
</comment>
<dbReference type="InterPro" id="IPR050905">
    <property type="entry name" value="Plant_NBS-LRR"/>
</dbReference>
<dbReference type="InterPro" id="IPR036388">
    <property type="entry name" value="WH-like_DNA-bd_sf"/>
</dbReference>
<dbReference type="PANTHER" id="PTHR33463">
    <property type="entry name" value="NB-ARC DOMAIN-CONTAINING PROTEIN-RELATED"/>
    <property type="match status" value="1"/>
</dbReference>
<evidence type="ECO:0000259" key="6">
    <source>
        <dbReference type="Pfam" id="PF00931"/>
    </source>
</evidence>
<dbReference type="GO" id="GO:0006952">
    <property type="term" value="P:defense response"/>
    <property type="evidence" value="ECO:0007669"/>
    <property type="project" value="UniProtKB-KW"/>
</dbReference>
<dbReference type="Gene3D" id="1.10.8.430">
    <property type="entry name" value="Helical domain of apoptotic protease-activating factors"/>
    <property type="match status" value="1"/>
</dbReference>
<dbReference type="AlphaFoldDB" id="A0ABD1NJI9"/>
<evidence type="ECO:0000256" key="1">
    <source>
        <dbReference type="ARBA" id="ARBA00022614"/>
    </source>
</evidence>
<keyword evidence="5" id="KW-0067">ATP-binding</keyword>